<keyword evidence="2" id="KW-0547">Nucleotide-binding</keyword>
<evidence type="ECO:0000313" key="8">
    <source>
        <dbReference type="Proteomes" id="UP000440224"/>
    </source>
</evidence>
<feature type="compositionally biased region" description="Basic and acidic residues" evidence="5">
    <location>
        <begin position="492"/>
        <end position="504"/>
    </location>
</feature>
<dbReference type="PROSITE" id="PS00109">
    <property type="entry name" value="PROTEIN_KINASE_TYR"/>
    <property type="match status" value="1"/>
</dbReference>
<evidence type="ECO:0000256" key="2">
    <source>
        <dbReference type="ARBA" id="ARBA00022741"/>
    </source>
</evidence>
<sequence>MTQHEKLSPGMVLGRYELLLPIAQGGMATVWAARQKGSRGFQKTVAIKTMLPSLSDDPQFEQMFLDEASLAARIHHPNVAEILDVGEQDDTIYIVMEWVDGEALSVLTKTAKRSNVPVPQRIALRIVRQACAGLHAAHELRDDSDQLLNLVHRDVSPQNVLVSYDGIVKLVDFGVAKALGRAGGETTAGQLKGKVPYMSPEQALGQKVDRRTDVFAMGIVLYRLTTGLHPFLGENDLATMKNIISRPLLPPRMKNPSFPAELERVLLTCLKKDPNERYQTMLELDAALERVLALSGASVVDDDIGAFTRSVMGDRGQKRRAALRDAVRAADERAAGIAMSPGAAQPHIHEAVSDIAITRMNSALTSFPTSMPQHATTSIIPPSPESYAGGAMAGSFLPSTPPQKSNRAGLFVAVGAVTALSLAGTFMFLRTTMAPGAPSGNAAGAVAPAPPTATPTAQPVAAQTAAIPEPTATTSATGGTVLDINDLPSADAKPDTPIKRDDKPASTSKGTAATKPPATKPATTKPAPTSTTWVPKVTDPGF</sequence>
<dbReference type="GO" id="GO:0004674">
    <property type="term" value="F:protein serine/threonine kinase activity"/>
    <property type="evidence" value="ECO:0007669"/>
    <property type="project" value="TreeGrafter"/>
</dbReference>
<dbReference type="InterPro" id="IPR011009">
    <property type="entry name" value="Kinase-like_dom_sf"/>
</dbReference>
<dbReference type="OrthoDB" id="9801841at2"/>
<dbReference type="Gene3D" id="3.30.200.20">
    <property type="entry name" value="Phosphorylase Kinase, domain 1"/>
    <property type="match status" value="1"/>
</dbReference>
<feature type="compositionally biased region" description="Low complexity" evidence="5">
    <location>
        <begin position="507"/>
        <end position="532"/>
    </location>
</feature>
<evidence type="ECO:0000256" key="5">
    <source>
        <dbReference type="SAM" id="MobiDB-lite"/>
    </source>
</evidence>
<dbReference type="Proteomes" id="UP000440224">
    <property type="component" value="Unassembled WGS sequence"/>
</dbReference>
<keyword evidence="1" id="KW-0808">Transferase</keyword>
<dbReference type="InterPro" id="IPR000719">
    <property type="entry name" value="Prot_kinase_dom"/>
</dbReference>
<dbReference type="EMBL" id="WJIE01000001">
    <property type="protein sequence ID" value="MRG90765.1"/>
    <property type="molecule type" value="Genomic_DNA"/>
</dbReference>
<dbReference type="PANTHER" id="PTHR43289:SF6">
    <property type="entry name" value="SERINE_THREONINE-PROTEIN KINASE NEKL-3"/>
    <property type="match status" value="1"/>
</dbReference>
<organism evidence="7 8">
    <name type="scientific">Polyangium spumosum</name>
    <dbReference type="NCBI Taxonomy" id="889282"/>
    <lineage>
        <taxon>Bacteria</taxon>
        <taxon>Pseudomonadati</taxon>
        <taxon>Myxococcota</taxon>
        <taxon>Polyangia</taxon>
        <taxon>Polyangiales</taxon>
        <taxon>Polyangiaceae</taxon>
        <taxon>Polyangium</taxon>
    </lineage>
</organism>
<name>A0A6N7PKY0_9BACT</name>
<dbReference type="Pfam" id="PF00069">
    <property type="entry name" value="Pkinase"/>
    <property type="match status" value="1"/>
</dbReference>
<evidence type="ECO:0000259" key="6">
    <source>
        <dbReference type="PROSITE" id="PS50011"/>
    </source>
</evidence>
<dbReference type="PROSITE" id="PS50011">
    <property type="entry name" value="PROTEIN_KINASE_DOM"/>
    <property type="match status" value="1"/>
</dbReference>
<gene>
    <name evidence="7" type="ORF">GF068_02325</name>
</gene>
<dbReference type="RefSeq" id="WP_153817646.1">
    <property type="nucleotide sequence ID" value="NZ_WJIE01000001.1"/>
</dbReference>
<evidence type="ECO:0000256" key="4">
    <source>
        <dbReference type="ARBA" id="ARBA00022840"/>
    </source>
</evidence>
<comment type="caution">
    <text evidence="7">The sequence shown here is derived from an EMBL/GenBank/DDBJ whole genome shotgun (WGS) entry which is preliminary data.</text>
</comment>
<feature type="domain" description="Protein kinase" evidence="6">
    <location>
        <begin position="16"/>
        <end position="292"/>
    </location>
</feature>
<dbReference type="SUPFAM" id="SSF56112">
    <property type="entry name" value="Protein kinase-like (PK-like)"/>
    <property type="match status" value="1"/>
</dbReference>
<keyword evidence="4" id="KW-0067">ATP-binding</keyword>
<evidence type="ECO:0000256" key="3">
    <source>
        <dbReference type="ARBA" id="ARBA00022777"/>
    </source>
</evidence>
<dbReference type="Gene3D" id="1.10.510.10">
    <property type="entry name" value="Transferase(Phosphotransferase) domain 1"/>
    <property type="match status" value="1"/>
</dbReference>
<dbReference type="InterPro" id="IPR008266">
    <property type="entry name" value="Tyr_kinase_AS"/>
</dbReference>
<reference evidence="7 8" key="1">
    <citation type="submission" date="2019-10" db="EMBL/GenBank/DDBJ databases">
        <title>A soil myxobacterium in the family Polyangiaceae.</title>
        <authorList>
            <person name="Li Y."/>
            <person name="Wang J."/>
        </authorList>
    </citation>
    <scope>NUCLEOTIDE SEQUENCE [LARGE SCALE GENOMIC DNA]</scope>
    <source>
        <strain evidence="7 8">DSM 14734</strain>
    </source>
</reference>
<evidence type="ECO:0000313" key="7">
    <source>
        <dbReference type="EMBL" id="MRG90765.1"/>
    </source>
</evidence>
<keyword evidence="8" id="KW-1185">Reference proteome</keyword>
<dbReference type="GO" id="GO:0005524">
    <property type="term" value="F:ATP binding"/>
    <property type="evidence" value="ECO:0007669"/>
    <property type="project" value="UniProtKB-KW"/>
</dbReference>
<feature type="region of interest" description="Disordered" evidence="5">
    <location>
        <begin position="439"/>
        <end position="542"/>
    </location>
</feature>
<evidence type="ECO:0000256" key="1">
    <source>
        <dbReference type="ARBA" id="ARBA00022679"/>
    </source>
</evidence>
<accession>A0A6N7PKY0</accession>
<protein>
    <submittedName>
        <fullName evidence="7">Protein kinase</fullName>
    </submittedName>
</protein>
<dbReference type="CDD" id="cd14014">
    <property type="entry name" value="STKc_PknB_like"/>
    <property type="match status" value="1"/>
</dbReference>
<keyword evidence="3 7" id="KW-0418">Kinase</keyword>
<dbReference type="AlphaFoldDB" id="A0A6N7PKY0"/>
<feature type="compositionally biased region" description="Low complexity" evidence="5">
    <location>
        <begin position="454"/>
        <end position="466"/>
    </location>
</feature>
<proteinExistence type="predicted"/>
<dbReference type="PANTHER" id="PTHR43289">
    <property type="entry name" value="MITOGEN-ACTIVATED PROTEIN KINASE KINASE KINASE 20-RELATED"/>
    <property type="match status" value="1"/>
</dbReference>